<sequence length="191" mass="21037">MKSFTSSNANIIKSNTPKFSRAINSNTCSKFGSLTSRLQNELHHLMMNPIDGVTAFPESESDFTRWCGTIIGAKDTPYEGLVFKIILKFPTNYPYQAPIVKFTTPIFHPNVGSKGDICLDILKDSWSPILNVQTLLVSLQSLLGEPNTKSPLNGTAARLWDKDIKSFKKAVLLVKETGQDGISSFCYGSAL</sequence>
<comment type="pathway">
    <text evidence="5">Protein modification.</text>
</comment>
<dbReference type="Proteomes" id="UP000094112">
    <property type="component" value="Unassembled WGS sequence"/>
</dbReference>
<dbReference type="InterPro" id="IPR016135">
    <property type="entry name" value="UBQ-conjugating_enzyme/RWD"/>
</dbReference>
<feature type="domain" description="UBC core" evidence="8">
    <location>
        <begin position="33"/>
        <end position="180"/>
    </location>
</feature>
<dbReference type="SMART" id="SM00212">
    <property type="entry name" value="UBCc"/>
    <property type="match status" value="1"/>
</dbReference>
<dbReference type="RefSeq" id="XP_019039386.1">
    <property type="nucleotide sequence ID" value="XM_019186357.1"/>
</dbReference>
<protein>
    <recommendedName>
        <fullName evidence="8">UBC core domain-containing protein</fullName>
    </recommendedName>
</protein>
<evidence type="ECO:0000256" key="1">
    <source>
        <dbReference type="ARBA" id="ARBA00022679"/>
    </source>
</evidence>
<dbReference type="InterPro" id="IPR000608">
    <property type="entry name" value="UBC"/>
</dbReference>
<comment type="similarity">
    <text evidence="7">Belongs to the ubiquitin-conjugating enzyme family.</text>
</comment>
<evidence type="ECO:0000313" key="10">
    <source>
        <dbReference type="Proteomes" id="UP000094112"/>
    </source>
</evidence>
<evidence type="ECO:0000256" key="2">
    <source>
        <dbReference type="ARBA" id="ARBA00022741"/>
    </source>
</evidence>
<dbReference type="AlphaFoldDB" id="A0A1E3P3X0"/>
<evidence type="ECO:0000256" key="4">
    <source>
        <dbReference type="ARBA" id="ARBA00022840"/>
    </source>
</evidence>
<gene>
    <name evidence="9" type="ORF">WICANDRAFT_92353</name>
</gene>
<keyword evidence="3 7" id="KW-0833">Ubl conjugation pathway</keyword>
<accession>A0A1E3P3X0</accession>
<keyword evidence="10" id="KW-1185">Reference proteome</keyword>
<dbReference type="PROSITE" id="PS00183">
    <property type="entry name" value="UBC_1"/>
    <property type="match status" value="1"/>
</dbReference>
<evidence type="ECO:0000256" key="7">
    <source>
        <dbReference type="RuleBase" id="RU362109"/>
    </source>
</evidence>
<dbReference type="PANTHER" id="PTHR24067">
    <property type="entry name" value="UBIQUITIN-CONJUGATING ENZYME E2"/>
    <property type="match status" value="1"/>
</dbReference>
<keyword evidence="4 7" id="KW-0067">ATP-binding</keyword>
<dbReference type="GeneID" id="30203603"/>
<keyword evidence="1" id="KW-0808">Transferase</keyword>
<feature type="active site" description="Glycyl thioester intermediate" evidence="6">
    <location>
        <position position="118"/>
    </location>
</feature>
<dbReference type="SUPFAM" id="SSF54495">
    <property type="entry name" value="UBC-like"/>
    <property type="match status" value="1"/>
</dbReference>
<dbReference type="GO" id="GO:0005524">
    <property type="term" value="F:ATP binding"/>
    <property type="evidence" value="ECO:0007669"/>
    <property type="project" value="UniProtKB-UniRule"/>
</dbReference>
<dbReference type="EMBL" id="KV454210">
    <property type="protein sequence ID" value="ODQ60179.1"/>
    <property type="molecule type" value="Genomic_DNA"/>
</dbReference>
<evidence type="ECO:0000256" key="3">
    <source>
        <dbReference type="ARBA" id="ARBA00022786"/>
    </source>
</evidence>
<evidence type="ECO:0000313" key="9">
    <source>
        <dbReference type="EMBL" id="ODQ60179.1"/>
    </source>
</evidence>
<evidence type="ECO:0000259" key="8">
    <source>
        <dbReference type="PROSITE" id="PS50127"/>
    </source>
</evidence>
<dbReference type="CDD" id="cd23791">
    <property type="entry name" value="UBCc_UBE2C"/>
    <property type="match status" value="1"/>
</dbReference>
<evidence type="ECO:0000256" key="5">
    <source>
        <dbReference type="ARBA" id="ARBA00043952"/>
    </source>
</evidence>
<reference evidence="9 10" key="1">
    <citation type="journal article" date="2016" name="Proc. Natl. Acad. Sci. U.S.A.">
        <title>Comparative genomics of biotechnologically important yeasts.</title>
        <authorList>
            <person name="Riley R."/>
            <person name="Haridas S."/>
            <person name="Wolfe K.H."/>
            <person name="Lopes M.R."/>
            <person name="Hittinger C.T."/>
            <person name="Goeker M."/>
            <person name="Salamov A.A."/>
            <person name="Wisecaver J.H."/>
            <person name="Long T.M."/>
            <person name="Calvey C.H."/>
            <person name="Aerts A.L."/>
            <person name="Barry K.W."/>
            <person name="Choi C."/>
            <person name="Clum A."/>
            <person name="Coughlan A.Y."/>
            <person name="Deshpande S."/>
            <person name="Douglass A.P."/>
            <person name="Hanson S.J."/>
            <person name="Klenk H.-P."/>
            <person name="LaButti K.M."/>
            <person name="Lapidus A."/>
            <person name="Lindquist E.A."/>
            <person name="Lipzen A.M."/>
            <person name="Meier-Kolthoff J.P."/>
            <person name="Ohm R.A."/>
            <person name="Otillar R.P."/>
            <person name="Pangilinan J.L."/>
            <person name="Peng Y."/>
            <person name="Rokas A."/>
            <person name="Rosa C.A."/>
            <person name="Scheuner C."/>
            <person name="Sibirny A.A."/>
            <person name="Slot J.C."/>
            <person name="Stielow J.B."/>
            <person name="Sun H."/>
            <person name="Kurtzman C.P."/>
            <person name="Blackwell M."/>
            <person name="Grigoriev I.V."/>
            <person name="Jeffries T.W."/>
        </authorList>
    </citation>
    <scope>NUCLEOTIDE SEQUENCE [LARGE SCALE GENOMIC DNA]</scope>
    <source>
        <strain evidence="10">ATCC 58044 / CBS 1984 / NCYC 433 / NRRL Y-366-8</strain>
    </source>
</reference>
<dbReference type="Pfam" id="PF00179">
    <property type="entry name" value="UQ_con"/>
    <property type="match status" value="1"/>
</dbReference>
<dbReference type="InterPro" id="IPR023313">
    <property type="entry name" value="UBQ-conjugating_AS"/>
</dbReference>
<dbReference type="GO" id="GO:0016740">
    <property type="term" value="F:transferase activity"/>
    <property type="evidence" value="ECO:0007669"/>
    <property type="project" value="UniProtKB-KW"/>
</dbReference>
<organism evidence="9 10">
    <name type="scientific">Wickerhamomyces anomalus (strain ATCC 58044 / CBS 1984 / NCYC 433 / NRRL Y-366-8)</name>
    <name type="common">Yeast</name>
    <name type="synonym">Hansenula anomala</name>
    <dbReference type="NCBI Taxonomy" id="683960"/>
    <lineage>
        <taxon>Eukaryota</taxon>
        <taxon>Fungi</taxon>
        <taxon>Dikarya</taxon>
        <taxon>Ascomycota</taxon>
        <taxon>Saccharomycotina</taxon>
        <taxon>Saccharomycetes</taxon>
        <taxon>Phaffomycetales</taxon>
        <taxon>Wickerhamomycetaceae</taxon>
        <taxon>Wickerhamomyces</taxon>
    </lineage>
</organism>
<dbReference type="OrthoDB" id="10253686at2759"/>
<evidence type="ECO:0000256" key="6">
    <source>
        <dbReference type="PROSITE-ProRule" id="PRU10133"/>
    </source>
</evidence>
<keyword evidence="2 7" id="KW-0547">Nucleotide-binding</keyword>
<name>A0A1E3P3X0_WICAA</name>
<proteinExistence type="inferred from homology"/>
<dbReference type="PROSITE" id="PS50127">
    <property type="entry name" value="UBC_2"/>
    <property type="match status" value="1"/>
</dbReference>
<dbReference type="STRING" id="683960.A0A1E3P3X0"/>
<dbReference type="InterPro" id="IPR050113">
    <property type="entry name" value="Ub_conjugating_enzyme"/>
</dbReference>
<dbReference type="Gene3D" id="3.10.110.10">
    <property type="entry name" value="Ubiquitin Conjugating Enzyme"/>
    <property type="match status" value="1"/>
</dbReference>